<name>A0A9P8LBR3_9PEZI</name>
<feature type="transmembrane region" description="Helical" evidence="2">
    <location>
        <begin position="81"/>
        <end position="101"/>
    </location>
</feature>
<comment type="caution">
    <text evidence="3">The sequence shown here is derived from an EMBL/GenBank/DDBJ whole genome shotgun (WGS) entry which is preliminary data.</text>
</comment>
<gene>
    <name evidence="3" type="ORF">GP486_004122</name>
</gene>
<dbReference type="EMBL" id="JAGHQM010000616">
    <property type="protein sequence ID" value="KAH0559362.1"/>
    <property type="molecule type" value="Genomic_DNA"/>
</dbReference>
<protein>
    <submittedName>
        <fullName evidence="3">Uncharacterized protein</fullName>
    </submittedName>
</protein>
<evidence type="ECO:0000256" key="1">
    <source>
        <dbReference type="SAM" id="MobiDB-lite"/>
    </source>
</evidence>
<feature type="compositionally biased region" description="Polar residues" evidence="1">
    <location>
        <begin position="364"/>
        <end position="374"/>
    </location>
</feature>
<dbReference type="AlphaFoldDB" id="A0A9P8LBR3"/>
<evidence type="ECO:0000313" key="4">
    <source>
        <dbReference type="Proteomes" id="UP000750711"/>
    </source>
</evidence>
<feature type="region of interest" description="Disordered" evidence="1">
    <location>
        <begin position="182"/>
        <end position="204"/>
    </location>
</feature>
<feature type="compositionally biased region" description="Low complexity" evidence="1">
    <location>
        <begin position="275"/>
        <end position="286"/>
    </location>
</feature>
<feature type="transmembrane region" description="Helical" evidence="2">
    <location>
        <begin position="36"/>
        <end position="61"/>
    </location>
</feature>
<keyword evidence="4" id="KW-1185">Reference proteome</keyword>
<sequence length="432" mass="46104">MSRAYAYVLGISTLITTGAGVTYTVIFAATLTNNHYGIRILSIVAAITNMLALALALALALVPRLTYNHMLGQSKRQKRPIFLLGIVPSSAAAATTIATLGCMEMNLKSLPRSILGKPTSAILISGFGVLGTSIFIEVALYSFLLWSLRTTAKQRHPSSSWNGLGRGLDVQQIIKSAVRPLPELSGLSPTRPTTPPDARRTIRSSLSSVVRPMISRTKLITRDSTSLDGSSREDAPENSGFDSWDTSGVGSQARQAVLISSLADIERFPKGAELEPIPGSPSESPIFWPRHHSESDLGPPKPRGLSDSPNGSSQSLGEAHIHPLFRSDSPTPPPTASPGTIVRASPLGGQVFSCSIRTLKQKQLGVSASNTSPSVKPHNFDKSTAVQRPTSIEIPPALRDFILPPSPRSNPTSPNRYGKQKTALSSTAEEHI</sequence>
<feature type="region of interest" description="Disordered" evidence="1">
    <location>
        <begin position="272"/>
        <end position="344"/>
    </location>
</feature>
<feature type="compositionally biased region" description="Polar residues" evidence="1">
    <location>
        <begin position="422"/>
        <end position="432"/>
    </location>
</feature>
<proteinExistence type="predicted"/>
<feature type="transmembrane region" description="Helical" evidence="2">
    <location>
        <begin position="121"/>
        <end position="146"/>
    </location>
</feature>
<feature type="region of interest" description="Disordered" evidence="1">
    <location>
        <begin position="363"/>
        <end position="432"/>
    </location>
</feature>
<organism evidence="3 4">
    <name type="scientific">Trichoglossum hirsutum</name>
    <dbReference type="NCBI Taxonomy" id="265104"/>
    <lineage>
        <taxon>Eukaryota</taxon>
        <taxon>Fungi</taxon>
        <taxon>Dikarya</taxon>
        <taxon>Ascomycota</taxon>
        <taxon>Pezizomycotina</taxon>
        <taxon>Geoglossomycetes</taxon>
        <taxon>Geoglossales</taxon>
        <taxon>Geoglossaceae</taxon>
        <taxon>Trichoglossum</taxon>
    </lineage>
</organism>
<dbReference type="Proteomes" id="UP000750711">
    <property type="component" value="Unassembled WGS sequence"/>
</dbReference>
<accession>A0A9P8LBR3</accession>
<feature type="compositionally biased region" description="Polar residues" evidence="1">
    <location>
        <begin position="307"/>
        <end position="316"/>
    </location>
</feature>
<feature type="transmembrane region" description="Helical" evidence="2">
    <location>
        <begin position="7"/>
        <end position="30"/>
    </location>
</feature>
<keyword evidence="2" id="KW-0472">Membrane</keyword>
<feature type="region of interest" description="Disordered" evidence="1">
    <location>
        <begin position="220"/>
        <end position="248"/>
    </location>
</feature>
<evidence type="ECO:0000313" key="3">
    <source>
        <dbReference type="EMBL" id="KAH0559362.1"/>
    </source>
</evidence>
<keyword evidence="2" id="KW-0812">Transmembrane</keyword>
<reference evidence="3" key="1">
    <citation type="submission" date="2021-03" db="EMBL/GenBank/DDBJ databases">
        <title>Comparative genomics and phylogenomic investigation of the class Geoglossomycetes provide insights into ecological specialization and systematics.</title>
        <authorList>
            <person name="Melie T."/>
            <person name="Pirro S."/>
            <person name="Miller A.N."/>
            <person name="Quandt A."/>
        </authorList>
    </citation>
    <scope>NUCLEOTIDE SEQUENCE</scope>
    <source>
        <strain evidence="3">CAQ_001_2017</strain>
    </source>
</reference>
<keyword evidence="2" id="KW-1133">Transmembrane helix</keyword>
<evidence type="ECO:0000256" key="2">
    <source>
        <dbReference type="SAM" id="Phobius"/>
    </source>
</evidence>